<evidence type="ECO:0000256" key="2">
    <source>
        <dbReference type="ARBA" id="ARBA00022695"/>
    </source>
</evidence>
<dbReference type="OrthoDB" id="6158747at2759"/>
<keyword evidence="3" id="KW-0540">Nuclease</keyword>
<keyword evidence="4" id="KW-0378">Hydrolase</keyword>
<dbReference type="PANTHER" id="PTHR37984:SF5">
    <property type="entry name" value="PROTEIN NYNRIN-LIKE"/>
    <property type="match status" value="1"/>
</dbReference>
<keyword evidence="4" id="KW-0255">Endonuclease</keyword>
<evidence type="ECO:0000256" key="3">
    <source>
        <dbReference type="ARBA" id="ARBA00022722"/>
    </source>
</evidence>
<organism evidence="5 6">
    <name type="scientific">Mytilus edulis</name>
    <name type="common">Blue mussel</name>
    <dbReference type="NCBI Taxonomy" id="6550"/>
    <lineage>
        <taxon>Eukaryota</taxon>
        <taxon>Metazoa</taxon>
        <taxon>Spiralia</taxon>
        <taxon>Lophotrochozoa</taxon>
        <taxon>Mollusca</taxon>
        <taxon>Bivalvia</taxon>
        <taxon>Autobranchia</taxon>
        <taxon>Pteriomorphia</taxon>
        <taxon>Mytilida</taxon>
        <taxon>Mytiloidea</taxon>
        <taxon>Mytilidae</taxon>
        <taxon>Mytilinae</taxon>
        <taxon>Mytilus</taxon>
    </lineage>
</organism>
<keyword evidence="6" id="KW-1185">Reference proteome</keyword>
<evidence type="ECO:0000256" key="4">
    <source>
        <dbReference type="ARBA" id="ARBA00022759"/>
    </source>
</evidence>
<name>A0A8S3R3M1_MYTED</name>
<evidence type="ECO:0000256" key="1">
    <source>
        <dbReference type="ARBA" id="ARBA00022679"/>
    </source>
</evidence>
<evidence type="ECO:0000313" key="5">
    <source>
        <dbReference type="EMBL" id="CAG2201767.1"/>
    </source>
</evidence>
<dbReference type="Pfam" id="PF13650">
    <property type="entry name" value="Asp_protease_2"/>
    <property type="match status" value="1"/>
</dbReference>
<sequence length="308" mass="35343">MNHFAAMCKTKQNKSRDFRNKKNIHTISESDSSSDGEFYVGTIDAPVHTIDNTWYETLKINNQPIRFQLDTGAKCNVISTKTFSKLNLDVIKTKPDISLKSYSGHSIKPRYAVNIPCTYKGQTCDVKFYIVDIDSTSVLGGKACADFELIKRLYTIQTDDNQIIESNQTNPIPEDIRKNYADIFKGIGSDHLSRNYLQETKEDLVPDLTVNELTLLAYLPISQQMYDRFQKSTAEDFELKELTKTVIEGWPLDKSALVKSMTPYWTFRDEISCVDGLLFKSHKLIVPKSMQREMLNKIHEIAYGYQQM</sequence>
<dbReference type="GO" id="GO:0016779">
    <property type="term" value="F:nucleotidyltransferase activity"/>
    <property type="evidence" value="ECO:0007669"/>
    <property type="project" value="UniProtKB-KW"/>
</dbReference>
<dbReference type="EMBL" id="CAJPWZ010000866">
    <property type="protein sequence ID" value="CAG2201767.1"/>
    <property type="molecule type" value="Genomic_DNA"/>
</dbReference>
<dbReference type="SUPFAM" id="SSF50630">
    <property type="entry name" value="Acid proteases"/>
    <property type="match status" value="1"/>
</dbReference>
<dbReference type="CDD" id="cd05481">
    <property type="entry name" value="retropepsin_like_LTR_1"/>
    <property type="match status" value="1"/>
</dbReference>
<evidence type="ECO:0000313" key="6">
    <source>
        <dbReference type="Proteomes" id="UP000683360"/>
    </source>
</evidence>
<proteinExistence type="predicted"/>
<dbReference type="AlphaFoldDB" id="A0A8S3R3M1"/>
<protein>
    <recommendedName>
        <fullName evidence="7">Peptidase A2 domain-containing protein</fullName>
    </recommendedName>
</protein>
<accession>A0A8S3R3M1</accession>
<keyword evidence="1" id="KW-0808">Transferase</keyword>
<reference evidence="5" key="1">
    <citation type="submission" date="2021-03" db="EMBL/GenBank/DDBJ databases">
        <authorList>
            <person name="Bekaert M."/>
        </authorList>
    </citation>
    <scope>NUCLEOTIDE SEQUENCE</scope>
</reference>
<dbReference type="Gene3D" id="2.40.70.10">
    <property type="entry name" value="Acid Proteases"/>
    <property type="match status" value="1"/>
</dbReference>
<gene>
    <name evidence="5" type="ORF">MEDL_16394</name>
</gene>
<dbReference type="PANTHER" id="PTHR37984">
    <property type="entry name" value="PROTEIN CBG26694"/>
    <property type="match status" value="1"/>
</dbReference>
<dbReference type="InterPro" id="IPR050951">
    <property type="entry name" value="Retrovirus_Pol_polyprotein"/>
</dbReference>
<dbReference type="GO" id="GO:0004519">
    <property type="term" value="F:endonuclease activity"/>
    <property type="evidence" value="ECO:0007669"/>
    <property type="project" value="UniProtKB-KW"/>
</dbReference>
<keyword evidence="2" id="KW-0548">Nucleotidyltransferase</keyword>
<evidence type="ECO:0008006" key="7">
    <source>
        <dbReference type="Google" id="ProtNLM"/>
    </source>
</evidence>
<dbReference type="InterPro" id="IPR021109">
    <property type="entry name" value="Peptidase_aspartic_dom_sf"/>
</dbReference>
<dbReference type="Proteomes" id="UP000683360">
    <property type="component" value="Unassembled WGS sequence"/>
</dbReference>
<comment type="caution">
    <text evidence="5">The sequence shown here is derived from an EMBL/GenBank/DDBJ whole genome shotgun (WGS) entry which is preliminary data.</text>
</comment>